<dbReference type="VEuPathDB" id="VectorBase:GPAI021970"/>
<feature type="region of interest" description="Disordered" evidence="1">
    <location>
        <begin position="1"/>
        <end position="84"/>
    </location>
</feature>
<dbReference type="Proteomes" id="UP000092445">
    <property type="component" value="Unassembled WGS sequence"/>
</dbReference>
<feature type="compositionally biased region" description="Basic and acidic residues" evidence="1">
    <location>
        <begin position="57"/>
        <end position="84"/>
    </location>
</feature>
<proteinExistence type="predicted"/>
<keyword evidence="3" id="KW-1185">Reference proteome</keyword>
<dbReference type="EnsemblMetazoa" id="GPAI021970-RA">
    <property type="protein sequence ID" value="GPAI021970-PA"/>
    <property type="gene ID" value="GPAI021970"/>
</dbReference>
<evidence type="ECO:0000256" key="1">
    <source>
        <dbReference type="SAM" id="MobiDB-lite"/>
    </source>
</evidence>
<organism evidence="2 3">
    <name type="scientific">Glossina pallidipes</name>
    <name type="common">Tsetse fly</name>
    <dbReference type="NCBI Taxonomy" id="7398"/>
    <lineage>
        <taxon>Eukaryota</taxon>
        <taxon>Metazoa</taxon>
        <taxon>Ecdysozoa</taxon>
        <taxon>Arthropoda</taxon>
        <taxon>Hexapoda</taxon>
        <taxon>Insecta</taxon>
        <taxon>Pterygota</taxon>
        <taxon>Neoptera</taxon>
        <taxon>Endopterygota</taxon>
        <taxon>Diptera</taxon>
        <taxon>Brachycera</taxon>
        <taxon>Muscomorpha</taxon>
        <taxon>Hippoboscoidea</taxon>
        <taxon>Glossinidae</taxon>
        <taxon>Glossina</taxon>
    </lineage>
</organism>
<sequence length="84" mass="9177">MKRFLSKGEQPQIIVESRSETSLSSSSSSDSSSEEDQFSKSQIKPPSSAVTSAVFNGKDKSNDLKKSKKDSPCSEQCDKKITNK</sequence>
<evidence type="ECO:0000313" key="2">
    <source>
        <dbReference type="EnsemblMetazoa" id="GPAI021970-PA"/>
    </source>
</evidence>
<feature type="compositionally biased region" description="Polar residues" evidence="1">
    <location>
        <begin position="42"/>
        <end position="54"/>
    </location>
</feature>
<feature type="compositionally biased region" description="Low complexity" evidence="1">
    <location>
        <begin position="20"/>
        <end position="31"/>
    </location>
</feature>
<reference evidence="2" key="2">
    <citation type="submission" date="2020-05" db="UniProtKB">
        <authorList>
            <consortium name="EnsemblMetazoa"/>
        </authorList>
    </citation>
    <scope>IDENTIFICATION</scope>
    <source>
        <strain evidence="2">IAEA</strain>
    </source>
</reference>
<reference evidence="3" key="1">
    <citation type="submission" date="2014-03" db="EMBL/GenBank/DDBJ databases">
        <authorList>
            <person name="Aksoy S."/>
            <person name="Warren W."/>
            <person name="Wilson R.K."/>
        </authorList>
    </citation>
    <scope>NUCLEOTIDE SEQUENCE [LARGE SCALE GENOMIC DNA]</scope>
    <source>
        <strain evidence="3">IAEA</strain>
    </source>
</reference>
<protein>
    <submittedName>
        <fullName evidence="2">Uncharacterized protein</fullName>
    </submittedName>
</protein>
<name>A0A1A9ZQK1_GLOPL</name>
<accession>A0A1A9ZQK1</accession>
<evidence type="ECO:0000313" key="3">
    <source>
        <dbReference type="Proteomes" id="UP000092445"/>
    </source>
</evidence>
<dbReference type="AlphaFoldDB" id="A0A1A9ZQK1"/>